<proteinExistence type="predicted"/>
<dbReference type="Ensembl" id="ENSOMYT00000120488.1">
    <property type="protein sequence ID" value="ENSOMYP00000118321.1"/>
    <property type="gene ID" value="ENSOMYG00000050321.1"/>
</dbReference>
<reference evidence="2" key="2">
    <citation type="submission" date="2025-08" db="UniProtKB">
        <authorList>
            <consortium name="Ensembl"/>
        </authorList>
    </citation>
    <scope>IDENTIFICATION</scope>
</reference>
<feature type="compositionally biased region" description="Polar residues" evidence="1">
    <location>
        <begin position="178"/>
        <end position="189"/>
    </location>
</feature>
<accession>A0A8K9V024</accession>
<dbReference type="AlphaFoldDB" id="A0A8K9V024"/>
<feature type="compositionally biased region" description="Basic and acidic residues" evidence="1">
    <location>
        <begin position="190"/>
        <end position="205"/>
    </location>
</feature>
<keyword evidence="3" id="KW-1185">Reference proteome</keyword>
<evidence type="ECO:0000256" key="1">
    <source>
        <dbReference type="SAM" id="MobiDB-lite"/>
    </source>
</evidence>
<organism evidence="2 3">
    <name type="scientific">Oncorhynchus mykiss</name>
    <name type="common">Rainbow trout</name>
    <name type="synonym">Salmo gairdneri</name>
    <dbReference type="NCBI Taxonomy" id="8022"/>
    <lineage>
        <taxon>Eukaryota</taxon>
        <taxon>Metazoa</taxon>
        <taxon>Chordata</taxon>
        <taxon>Craniata</taxon>
        <taxon>Vertebrata</taxon>
        <taxon>Euteleostomi</taxon>
        <taxon>Actinopterygii</taxon>
        <taxon>Neopterygii</taxon>
        <taxon>Teleostei</taxon>
        <taxon>Protacanthopterygii</taxon>
        <taxon>Salmoniformes</taxon>
        <taxon>Salmonidae</taxon>
        <taxon>Salmoninae</taxon>
        <taxon>Oncorhynchus</taxon>
    </lineage>
</organism>
<feature type="compositionally biased region" description="Low complexity" evidence="1">
    <location>
        <begin position="64"/>
        <end position="75"/>
    </location>
</feature>
<sequence length="287" mass="31258">MCPHNTLTYILHALPPPPFLSPVDHSMFENSNASRAPGQWLQASRLTQASARHSLVTANPALGSSPAEAPSSTTTNGGQQRLKNALNLGKAVGAKVNDLLRRKEPSHIGDIGVTEINKNVGAVWSEEVHASQDSFPRLDPPPPGKKKRLPRTLKTTQDMMISSDPVVTTPPETLDHSLLSSPNKTSLISNDERKEEETEERREGEQTQIQLQLSVPDLIHKDHLVPPRSRTSEPRQKAPGADTRLASTPVKAPYRISVSEDGLMENSSLCGKGSADTEEPEQHPDLL</sequence>
<feature type="compositionally biased region" description="Basic and acidic residues" evidence="1">
    <location>
        <begin position="218"/>
        <end position="236"/>
    </location>
</feature>
<protein>
    <submittedName>
        <fullName evidence="2">Uncharacterized protein</fullName>
    </submittedName>
</protein>
<name>A0A8K9V024_ONCMY</name>
<dbReference type="InterPro" id="IPR027851">
    <property type="entry name" value="DUF4628"/>
</dbReference>
<evidence type="ECO:0000313" key="2">
    <source>
        <dbReference type="Ensembl" id="ENSOMYP00000118321.1"/>
    </source>
</evidence>
<reference evidence="2" key="1">
    <citation type="submission" date="2020-07" db="EMBL/GenBank/DDBJ databases">
        <title>A long reads based de novo assembly of the rainbow trout Arlee double haploid line genome.</title>
        <authorList>
            <person name="Gao G."/>
            <person name="Palti Y."/>
        </authorList>
    </citation>
    <scope>NUCLEOTIDE SEQUENCE [LARGE SCALE GENOMIC DNA]</scope>
</reference>
<feature type="region of interest" description="Disordered" evidence="1">
    <location>
        <begin position="129"/>
        <end position="287"/>
    </location>
</feature>
<feature type="region of interest" description="Disordered" evidence="1">
    <location>
        <begin position="60"/>
        <end position="79"/>
    </location>
</feature>
<reference evidence="2" key="3">
    <citation type="submission" date="2025-09" db="UniProtKB">
        <authorList>
            <consortium name="Ensembl"/>
        </authorList>
    </citation>
    <scope>IDENTIFICATION</scope>
</reference>
<dbReference type="Pfam" id="PF15429">
    <property type="entry name" value="DUF4628"/>
    <property type="match status" value="1"/>
</dbReference>
<evidence type="ECO:0000313" key="3">
    <source>
        <dbReference type="Proteomes" id="UP000694395"/>
    </source>
</evidence>
<dbReference type="GeneTree" id="ENSGT00940000164616"/>
<dbReference type="Proteomes" id="UP000694395">
    <property type="component" value="Chromosome 30"/>
</dbReference>